<dbReference type="Pfam" id="PF02698">
    <property type="entry name" value="DUF218"/>
    <property type="match status" value="1"/>
</dbReference>
<feature type="domain" description="DUF218" evidence="2">
    <location>
        <begin position="74"/>
        <end position="184"/>
    </location>
</feature>
<gene>
    <name evidence="3" type="ORF">METZ01_LOCUS405886</name>
</gene>
<keyword evidence="1" id="KW-0812">Transmembrane</keyword>
<evidence type="ECO:0000259" key="2">
    <source>
        <dbReference type="Pfam" id="PF02698"/>
    </source>
</evidence>
<dbReference type="InterPro" id="IPR014729">
    <property type="entry name" value="Rossmann-like_a/b/a_fold"/>
</dbReference>
<sequence>MSRFRLTVIRECRVFTWFGWSLFSTVICLISIYLVLFAYPFLAPTKPIDGEILITEGWLPDYALSKVKIRFQDGSYKFLIITGGNFSIGHPLSKYYKSYANLAASILNAKGFPMEKIILAPITTIPKTNRTYHAALAVKKRLNEINLSPKSIDVVSHGVHSRRTWIIFKKVFSPANVGVVAMEPKDYDTMRWWTSSAGVRDIISEAVAYLYVRWIFYPSN</sequence>
<proteinExistence type="predicted"/>
<protein>
    <recommendedName>
        <fullName evidence="2">DUF218 domain-containing protein</fullName>
    </recommendedName>
</protein>
<reference evidence="3" key="1">
    <citation type="submission" date="2018-05" db="EMBL/GenBank/DDBJ databases">
        <authorList>
            <person name="Lanie J.A."/>
            <person name="Ng W.-L."/>
            <person name="Kazmierczak K.M."/>
            <person name="Andrzejewski T.M."/>
            <person name="Davidsen T.M."/>
            <person name="Wayne K.J."/>
            <person name="Tettelin H."/>
            <person name="Glass J.I."/>
            <person name="Rusch D."/>
            <person name="Podicherti R."/>
            <person name="Tsui H.-C.T."/>
            <person name="Winkler M.E."/>
        </authorList>
    </citation>
    <scope>NUCLEOTIDE SEQUENCE</scope>
</reference>
<feature type="transmembrane region" description="Helical" evidence="1">
    <location>
        <begin position="20"/>
        <end position="42"/>
    </location>
</feature>
<dbReference type="EMBL" id="UINC01156551">
    <property type="protein sequence ID" value="SVD53032.1"/>
    <property type="molecule type" value="Genomic_DNA"/>
</dbReference>
<evidence type="ECO:0000256" key="1">
    <source>
        <dbReference type="SAM" id="Phobius"/>
    </source>
</evidence>
<keyword evidence="1" id="KW-0472">Membrane</keyword>
<dbReference type="Gene3D" id="3.40.50.620">
    <property type="entry name" value="HUPs"/>
    <property type="match status" value="1"/>
</dbReference>
<accession>A0A382W2J2</accession>
<dbReference type="AlphaFoldDB" id="A0A382W2J2"/>
<evidence type="ECO:0000313" key="3">
    <source>
        <dbReference type="EMBL" id="SVD53032.1"/>
    </source>
</evidence>
<keyword evidence="1" id="KW-1133">Transmembrane helix</keyword>
<name>A0A382W2J2_9ZZZZ</name>
<dbReference type="InterPro" id="IPR003848">
    <property type="entry name" value="DUF218"/>
</dbReference>
<organism evidence="3">
    <name type="scientific">marine metagenome</name>
    <dbReference type="NCBI Taxonomy" id="408172"/>
    <lineage>
        <taxon>unclassified sequences</taxon>
        <taxon>metagenomes</taxon>
        <taxon>ecological metagenomes</taxon>
    </lineage>
</organism>